<organism evidence="1 2">
    <name type="scientific">Sporosarcina thermotolerans</name>
    <dbReference type="NCBI Taxonomy" id="633404"/>
    <lineage>
        <taxon>Bacteria</taxon>
        <taxon>Bacillati</taxon>
        <taxon>Bacillota</taxon>
        <taxon>Bacilli</taxon>
        <taxon>Bacillales</taxon>
        <taxon>Caryophanaceae</taxon>
        <taxon>Sporosarcina</taxon>
    </lineage>
</organism>
<protein>
    <submittedName>
        <fullName evidence="1">Uncharacterized protein</fullName>
    </submittedName>
</protein>
<gene>
    <name evidence="1" type="ORF">QTL97_01120</name>
</gene>
<dbReference type="RefSeq" id="WP_317940029.1">
    <property type="nucleotide sequence ID" value="NZ_JAUBDJ010000001.1"/>
</dbReference>
<name>A0AAW9A459_9BACL</name>
<evidence type="ECO:0000313" key="2">
    <source>
        <dbReference type="Proteomes" id="UP001271648"/>
    </source>
</evidence>
<evidence type="ECO:0000313" key="1">
    <source>
        <dbReference type="EMBL" id="MDW0115537.1"/>
    </source>
</evidence>
<dbReference type="EMBL" id="JAUBDJ010000001">
    <property type="protein sequence ID" value="MDW0115537.1"/>
    <property type="molecule type" value="Genomic_DNA"/>
</dbReference>
<comment type="caution">
    <text evidence="1">The sequence shown here is derived from an EMBL/GenBank/DDBJ whole genome shotgun (WGS) entry which is preliminary data.</text>
</comment>
<reference evidence="1 2" key="1">
    <citation type="submission" date="2023-06" db="EMBL/GenBank/DDBJ databases">
        <title>Sporosarcina sp. nov., isolated from Korean traditional fermented seafood 'Jeotgal'.</title>
        <authorList>
            <person name="Yang A.I."/>
            <person name="Shin N.-R."/>
        </authorList>
    </citation>
    <scope>NUCLEOTIDE SEQUENCE [LARGE SCALE GENOMIC DNA]</scope>
    <source>
        <strain evidence="1 2">KCTC43456</strain>
    </source>
</reference>
<accession>A0AAW9A459</accession>
<keyword evidence="2" id="KW-1185">Reference proteome</keyword>
<dbReference type="Proteomes" id="UP001271648">
    <property type="component" value="Unassembled WGS sequence"/>
</dbReference>
<dbReference type="AlphaFoldDB" id="A0AAW9A459"/>
<sequence>MEKKSMIFISAFLLVFIVFSSIRLVKVPHANETKNISEELSASDIAKGISRSDRDRYDKNAKAVELYQKIIMYMNEHDQIEYIGAFIDDNQVLNVGLTGKQKKHEKVIKDLVGGLPIHFYNIEKSEYMVAKLAMDKVFEELSVPNNLFEQQKIFVSEMWVEEETDTLIVGLLVLNRKNEKEFKVILEKMYNQKVRIKFIQSDGATVY</sequence>
<proteinExistence type="predicted"/>